<comment type="caution">
    <text evidence="2">The sequence shown here is derived from an EMBL/GenBank/DDBJ whole genome shotgun (WGS) entry which is preliminary data.</text>
</comment>
<dbReference type="EMBL" id="WTPW01000005">
    <property type="protein sequence ID" value="KAF0561856.1"/>
    <property type="molecule type" value="Genomic_DNA"/>
</dbReference>
<name>A0A8H4B5A8_GIGMA</name>
<feature type="compositionally biased region" description="Basic and acidic residues" evidence="1">
    <location>
        <begin position="39"/>
        <end position="52"/>
    </location>
</feature>
<protein>
    <submittedName>
        <fullName evidence="2">Uncharacterized protein</fullName>
    </submittedName>
</protein>
<dbReference type="Proteomes" id="UP000439903">
    <property type="component" value="Unassembled WGS sequence"/>
</dbReference>
<organism evidence="2 3">
    <name type="scientific">Gigaspora margarita</name>
    <dbReference type="NCBI Taxonomy" id="4874"/>
    <lineage>
        <taxon>Eukaryota</taxon>
        <taxon>Fungi</taxon>
        <taxon>Fungi incertae sedis</taxon>
        <taxon>Mucoromycota</taxon>
        <taxon>Glomeromycotina</taxon>
        <taxon>Glomeromycetes</taxon>
        <taxon>Diversisporales</taxon>
        <taxon>Gigasporaceae</taxon>
        <taxon>Gigaspora</taxon>
    </lineage>
</organism>
<dbReference type="AlphaFoldDB" id="A0A8H4B5A8"/>
<evidence type="ECO:0000313" key="3">
    <source>
        <dbReference type="Proteomes" id="UP000439903"/>
    </source>
</evidence>
<sequence>MIMCKFCGGRGYKKELHNYDNMEEKENESEWVGSSSSESDVKMDTNERGEGSKLNKHKIVCQEHTGNVCQVYSAAENL</sequence>
<proteinExistence type="predicted"/>
<evidence type="ECO:0000256" key="1">
    <source>
        <dbReference type="SAM" id="MobiDB-lite"/>
    </source>
</evidence>
<reference evidence="2 3" key="1">
    <citation type="journal article" date="2019" name="Environ. Microbiol.">
        <title>At the nexus of three kingdoms: the genome of the mycorrhizal fungus Gigaspora margarita provides insights into plant, endobacterial and fungal interactions.</title>
        <authorList>
            <person name="Venice F."/>
            <person name="Ghignone S."/>
            <person name="Salvioli di Fossalunga A."/>
            <person name="Amselem J."/>
            <person name="Novero M."/>
            <person name="Xianan X."/>
            <person name="Sedzielewska Toro K."/>
            <person name="Morin E."/>
            <person name="Lipzen A."/>
            <person name="Grigoriev I.V."/>
            <person name="Henrissat B."/>
            <person name="Martin F.M."/>
            <person name="Bonfante P."/>
        </authorList>
    </citation>
    <scope>NUCLEOTIDE SEQUENCE [LARGE SCALE GENOMIC DNA]</scope>
    <source>
        <strain evidence="2 3">BEG34</strain>
    </source>
</reference>
<feature type="region of interest" description="Disordered" evidence="1">
    <location>
        <begin position="22"/>
        <end position="52"/>
    </location>
</feature>
<keyword evidence="3" id="KW-1185">Reference proteome</keyword>
<gene>
    <name evidence="2" type="ORF">F8M41_017416</name>
</gene>
<accession>A0A8H4B5A8</accession>
<evidence type="ECO:0000313" key="2">
    <source>
        <dbReference type="EMBL" id="KAF0561856.1"/>
    </source>
</evidence>